<dbReference type="EMBL" id="JACHKA010000001">
    <property type="protein sequence ID" value="MBB5985560.1"/>
    <property type="molecule type" value="Genomic_DNA"/>
</dbReference>
<accession>A0ABR6NE52</accession>
<keyword evidence="3" id="KW-1185">Reference proteome</keyword>
<reference evidence="2 3" key="1">
    <citation type="submission" date="2020-08" db="EMBL/GenBank/DDBJ databases">
        <title>Exploring microbial biodiversity for novel pathways involved in the catabolism of aromatic compounds derived from lignin.</title>
        <authorList>
            <person name="Elkins J."/>
        </authorList>
    </citation>
    <scope>NUCLEOTIDE SEQUENCE [LARGE SCALE GENOMIC DNA]</scope>
    <source>
        <strain evidence="2 3">B1D3A</strain>
    </source>
</reference>
<sequence length="224" mass="25194">MFNYITGYVEPKSMELLTLSPLNLRQRLTELIDAEIEHARTGRPGNIWAKMNSLVDAAIIEKLYAASNAGVKIELIVRGICCLRPGVPGMSDNIHVKSVVGRFLEHSRIWAFGNGKALPNNDAKLFISSADWMPRNFDRRVEYMLPIENPTVHDQVLDQVLVANLLDNEQSWVLNADGSYERLKPEGKRFNLHHYFMTNPSLSGRGAARRKDVAVPKLSLGKRG</sequence>
<dbReference type="PANTHER" id="PTHR30218:SF0">
    <property type="entry name" value="POLYPHOSPHATE KINASE"/>
    <property type="match status" value="1"/>
</dbReference>
<evidence type="ECO:0000313" key="2">
    <source>
        <dbReference type="EMBL" id="MBB5985560.1"/>
    </source>
</evidence>
<proteinExistence type="predicted"/>
<keyword evidence="2" id="KW-0808">Transferase</keyword>
<dbReference type="GO" id="GO:0016301">
    <property type="term" value="F:kinase activity"/>
    <property type="evidence" value="ECO:0007669"/>
    <property type="project" value="UniProtKB-KW"/>
</dbReference>
<dbReference type="InterPro" id="IPR025200">
    <property type="entry name" value="PPK_C_dom2"/>
</dbReference>
<name>A0ABR6NE52_9SPHN</name>
<dbReference type="Gene3D" id="3.30.870.10">
    <property type="entry name" value="Endonuclease Chain A"/>
    <property type="match status" value="1"/>
</dbReference>
<organism evidence="2 3">
    <name type="scientific">Sphingobium lignivorans</name>
    <dbReference type="NCBI Taxonomy" id="2735886"/>
    <lineage>
        <taxon>Bacteria</taxon>
        <taxon>Pseudomonadati</taxon>
        <taxon>Pseudomonadota</taxon>
        <taxon>Alphaproteobacteria</taxon>
        <taxon>Sphingomonadales</taxon>
        <taxon>Sphingomonadaceae</taxon>
        <taxon>Sphingobium</taxon>
    </lineage>
</organism>
<evidence type="ECO:0000259" key="1">
    <source>
        <dbReference type="Pfam" id="PF13090"/>
    </source>
</evidence>
<evidence type="ECO:0000313" key="3">
    <source>
        <dbReference type="Proteomes" id="UP001138540"/>
    </source>
</evidence>
<dbReference type="CDD" id="cd09168">
    <property type="entry name" value="PLDc_PaPPK1_C2_like"/>
    <property type="match status" value="1"/>
</dbReference>
<keyword evidence="2" id="KW-0418">Kinase</keyword>
<gene>
    <name evidence="2" type="ORF">HNP60_001534</name>
</gene>
<comment type="caution">
    <text evidence="2">The sequence shown here is derived from an EMBL/GenBank/DDBJ whole genome shotgun (WGS) entry which is preliminary data.</text>
</comment>
<dbReference type="InterPro" id="IPR003414">
    <property type="entry name" value="PP_kinase"/>
</dbReference>
<feature type="domain" description="Polyphosphate kinase C-terminal" evidence="1">
    <location>
        <begin position="17"/>
        <end position="188"/>
    </location>
</feature>
<dbReference type="SUPFAM" id="SSF56024">
    <property type="entry name" value="Phospholipase D/nuclease"/>
    <property type="match status" value="1"/>
</dbReference>
<dbReference type="PANTHER" id="PTHR30218">
    <property type="entry name" value="POLYPHOSPHATE KINASE"/>
    <property type="match status" value="1"/>
</dbReference>
<dbReference type="Pfam" id="PF13090">
    <property type="entry name" value="PP_kinase_C"/>
    <property type="match status" value="1"/>
</dbReference>
<protein>
    <submittedName>
        <fullName evidence="2">Polyphosphate kinase 1</fullName>
    </submittedName>
</protein>
<dbReference type="Proteomes" id="UP001138540">
    <property type="component" value="Unassembled WGS sequence"/>
</dbReference>